<keyword evidence="5" id="KW-0862">Zinc</keyword>
<evidence type="ECO:0000256" key="4">
    <source>
        <dbReference type="ARBA" id="ARBA00022771"/>
    </source>
</evidence>
<dbReference type="Pfam" id="PF00096">
    <property type="entry name" value="zf-C2H2"/>
    <property type="match status" value="2"/>
</dbReference>
<dbReference type="EMBL" id="KZ819192">
    <property type="protein sequence ID" value="PWZ00600.1"/>
    <property type="molecule type" value="Genomic_DNA"/>
</dbReference>
<feature type="region of interest" description="Disordered" evidence="8">
    <location>
        <begin position="436"/>
        <end position="460"/>
    </location>
</feature>
<evidence type="ECO:0000256" key="6">
    <source>
        <dbReference type="ARBA" id="ARBA00023242"/>
    </source>
</evidence>
<feature type="region of interest" description="Disordered" evidence="8">
    <location>
        <begin position="260"/>
        <end position="290"/>
    </location>
</feature>
<dbReference type="STRING" id="1882483.A0A317XRU6"/>
<evidence type="ECO:0000256" key="3">
    <source>
        <dbReference type="ARBA" id="ARBA00022737"/>
    </source>
</evidence>
<proteinExistence type="predicted"/>
<evidence type="ECO:0000256" key="2">
    <source>
        <dbReference type="ARBA" id="ARBA00022723"/>
    </source>
</evidence>
<dbReference type="InParanoid" id="A0A317XRU6"/>
<dbReference type="GO" id="GO:0008270">
    <property type="term" value="F:zinc ion binding"/>
    <property type="evidence" value="ECO:0007669"/>
    <property type="project" value="UniProtKB-KW"/>
</dbReference>
<dbReference type="Gene3D" id="3.30.160.60">
    <property type="entry name" value="Classic Zinc Finger"/>
    <property type="match status" value="2"/>
</dbReference>
<dbReference type="PROSITE" id="PS00028">
    <property type="entry name" value="ZINC_FINGER_C2H2_1"/>
    <property type="match status" value="2"/>
</dbReference>
<organism evidence="10 11">
    <name type="scientific">Testicularia cyperi</name>
    <dbReference type="NCBI Taxonomy" id="1882483"/>
    <lineage>
        <taxon>Eukaryota</taxon>
        <taxon>Fungi</taxon>
        <taxon>Dikarya</taxon>
        <taxon>Basidiomycota</taxon>
        <taxon>Ustilaginomycotina</taxon>
        <taxon>Ustilaginomycetes</taxon>
        <taxon>Ustilaginales</taxon>
        <taxon>Anthracoideaceae</taxon>
        <taxon>Testicularia</taxon>
    </lineage>
</organism>
<evidence type="ECO:0000259" key="9">
    <source>
        <dbReference type="PROSITE" id="PS50157"/>
    </source>
</evidence>
<feature type="compositionally biased region" description="Basic and acidic residues" evidence="8">
    <location>
        <begin position="260"/>
        <end position="272"/>
    </location>
</feature>
<dbReference type="Proteomes" id="UP000246740">
    <property type="component" value="Unassembled WGS sequence"/>
</dbReference>
<feature type="compositionally biased region" description="Polar residues" evidence="8">
    <location>
        <begin position="351"/>
        <end position="366"/>
    </location>
</feature>
<protein>
    <recommendedName>
        <fullName evidence="9">C2H2-type domain-containing protein</fullName>
    </recommendedName>
</protein>
<evidence type="ECO:0000256" key="7">
    <source>
        <dbReference type="PROSITE-ProRule" id="PRU00042"/>
    </source>
</evidence>
<comment type="subcellular location">
    <subcellularLocation>
        <location evidence="1">Nucleus</location>
    </subcellularLocation>
</comment>
<dbReference type="InterPro" id="IPR050331">
    <property type="entry name" value="Zinc_finger"/>
</dbReference>
<dbReference type="InterPro" id="IPR036236">
    <property type="entry name" value="Znf_C2H2_sf"/>
</dbReference>
<dbReference type="GO" id="GO:0010468">
    <property type="term" value="P:regulation of gene expression"/>
    <property type="evidence" value="ECO:0007669"/>
    <property type="project" value="TreeGrafter"/>
</dbReference>
<evidence type="ECO:0000256" key="8">
    <source>
        <dbReference type="SAM" id="MobiDB-lite"/>
    </source>
</evidence>
<keyword evidence="3" id="KW-0677">Repeat</keyword>
<dbReference type="PANTHER" id="PTHR16515:SF49">
    <property type="entry name" value="GASTRULA ZINC FINGER PROTEIN XLCGF49.1-LIKE-RELATED"/>
    <property type="match status" value="1"/>
</dbReference>
<dbReference type="OrthoDB" id="8117402at2759"/>
<feature type="region of interest" description="Disordered" evidence="8">
    <location>
        <begin position="339"/>
        <end position="376"/>
    </location>
</feature>
<feature type="domain" description="C2H2-type" evidence="9">
    <location>
        <begin position="413"/>
        <end position="443"/>
    </location>
</feature>
<keyword evidence="6" id="KW-0539">Nucleus</keyword>
<keyword evidence="11" id="KW-1185">Reference proteome</keyword>
<evidence type="ECO:0000256" key="5">
    <source>
        <dbReference type="ARBA" id="ARBA00022833"/>
    </source>
</evidence>
<evidence type="ECO:0000313" key="11">
    <source>
        <dbReference type="Proteomes" id="UP000246740"/>
    </source>
</evidence>
<dbReference type="InterPro" id="IPR013087">
    <property type="entry name" value="Znf_C2H2_type"/>
</dbReference>
<sequence length="460" mass="50127">MSAFALAPDLSDALSKTYITNQPVDHIDRIDELQKFLLGSDWRSLASLDLSASPTKSTFEPVALPPFIRSGVQSDTSPAGLNNNNNMTEAPLFSTSAETVKPVRDMVSSAPASDAPLTPPLRSPFEVCYSDSAGSPDSSRDFLTSPSLFDDADFEFETDNLANNFSLFPDQSFEDDMSRAASAEPMSSLAATSSAAASVDACQSFGLASVKIEDSDSQQTELPWYASQSTVMASQPKHEEVDNASFCPVKSSLEAAFTRAREQAEADARTPEYNDFAPSDLVPYYGDDSSRPTSSVSTLAMAFGPVEDITIPIGHSSGPSMTLEPVHDSLESHAGPVRTAKSIRQRRASPVKTQPQLPARGTSMTISPAPVAHPTDKTKRWQCQDCGKWFDRAYNLKTHMFTHEDPEKREKPFICPDGDCQKPFARKHDMKRHFDNVHMGESRKVKHPSSSRNGNADDLG</sequence>
<dbReference type="PROSITE" id="PS50157">
    <property type="entry name" value="ZINC_FINGER_C2H2_2"/>
    <property type="match status" value="2"/>
</dbReference>
<feature type="domain" description="C2H2-type" evidence="9">
    <location>
        <begin position="381"/>
        <end position="408"/>
    </location>
</feature>
<dbReference type="PANTHER" id="PTHR16515">
    <property type="entry name" value="PR DOMAIN ZINC FINGER PROTEIN"/>
    <property type="match status" value="1"/>
</dbReference>
<dbReference type="GO" id="GO:0005634">
    <property type="term" value="C:nucleus"/>
    <property type="evidence" value="ECO:0007669"/>
    <property type="project" value="UniProtKB-SubCell"/>
</dbReference>
<keyword evidence="2" id="KW-0479">Metal-binding</keyword>
<reference evidence="10 11" key="1">
    <citation type="journal article" date="2018" name="Mol. Biol. Evol.">
        <title>Broad Genomic Sampling Reveals a Smut Pathogenic Ancestry of the Fungal Clade Ustilaginomycotina.</title>
        <authorList>
            <person name="Kijpornyongpan T."/>
            <person name="Mondo S.J."/>
            <person name="Barry K."/>
            <person name="Sandor L."/>
            <person name="Lee J."/>
            <person name="Lipzen A."/>
            <person name="Pangilinan J."/>
            <person name="LaButti K."/>
            <person name="Hainaut M."/>
            <person name="Henrissat B."/>
            <person name="Grigoriev I.V."/>
            <person name="Spatafora J.W."/>
            <person name="Aime M.C."/>
        </authorList>
    </citation>
    <scope>NUCLEOTIDE SEQUENCE [LARGE SCALE GENOMIC DNA]</scope>
    <source>
        <strain evidence="10 11">MCA 3645</strain>
    </source>
</reference>
<dbReference type="SUPFAM" id="SSF57667">
    <property type="entry name" value="beta-beta-alpha zinc fingers"/>
    <property type="match status" value="1"/>
</dbReference>
<keyword evidence="4 7" id="KW-0863">Zinc-finger</keyword>
<dbReference type="AlphaFoldDB" id="A0A317XRU6"/>
<gene>
    <name evidence="10" type="ORF">BCV70DRAFT_199872</name>
</gene>
<dbReference type="FunFam" id="3.30.160.60:FF:000446">
    <property type="entry name" value="Zinc finger protein"/>
    <property type="match status" value="1"/>
</dbReference>
<evidence type="ECO:0000256" key="1">
    <source>
        <dbReference type="ARBA" id="ARBA00004123"/>
    </source>
</evidence>
<accession>A0A317XRU6</accession>
<dbReference type="SMART" id="SM00355">
    <property type="entry name" value="ZnF_C2H2"/>
    <property type="match status" value="2"/>
</dbReference>
<name>A0A317XRU6_9BASI</name>
<evidence type="ECO:0000313" key="10">
    <source>
        <dbReference type="EMBL" id="PWZ00600.1"/>
    </source>
</evidence>